<dbReference type="InterPro" id="IPR036890">
    <property type="entry name" value="HATPase_C_sf"/>
</dbReference>
<keyword evidence="1" id="KW-0808">Transferase</keyword>
<evidence type="ECO:0000256" key="4">
    <source>
        <dbReference type="SAM" id="MobiDB-lite"/>
    </source>
</evidence>
<keyword evidence="5" id="KW-1133">Transmembrane helix</keyword>
<dbReference type="CDD" id="cd16917">
    <property type="entry name" value="HATPase_UhpB-NarQ-NarX-like"/>
    <property type="match status" value="1"/>
</dbReference>
<dbReference type="PANTHER" id="PTHR24421:SF63">
    <property type="entry name" value="SENSOR HISTIDINE KINASE DESK"/>
    <property type="match status" value="1"/>
</dbReference>
<dbReference type="Proteomes" id="UP001602119">
    <property type="component" value="Unassembled WGS sequence"/>
</dbReference>
<feature type="transmembrane region" description="Helical" evidence="5">
    <location>
        <begin position="47"/>
        <end position="68"/>
    </location>
</feature>
<evidence type="ECO:0000259" key="6">
    <source>
        <dbReference type="Pfam" id="PF02518"/>
    </source>
</evidence>
<comment type="caution">
    <text evidence="8">The sequence shown here is derived from an EMBL/GenBank/DDBJ whole genome shotgun (WGS) entry which is preliminary data.</text>
</comment>
<name>A0ABW6V0P1_MICFU</name>
<keyword evidence="2 8" id="KW-0418">Kinase</keyword>
<dbReference type="Gene3D" id="1.20.5.1930">
    <property type="match status" value="1"/>
</dbReference>
<feature type="transmembrane region" description="Helical" evidence="5">
    <location>
        <begin position="97"/>
        <end position="112"/>
    </location>
</feature>
<dbReference type="EMBL" id="JBIAXI010000004">
    <property type="protein sequence ID" value="MFF4772857.1"/>
    <property type="molecule type" value="Genomic_DNA"/>
</dbReference>
<dbReference type="Gene3D" id="3.30.565.10">
    <property type="entry name" value="Histidine kinase-like ATPase, C-terminal domain"/>
    <property type="match status" value="1"/>
</dbReference>
<keyword evidence="3" id="KW-0902">Two-component regulatory system</keyword>
<dbReference type="InterPro" id="IPR050482">
    <property type="entry name" value="Sensor_HK_TwoCompSys"/>
</dbReference>
<feature type="domain" description="Histidine kinase/HSP90-like ATPase" evidence="6">
    <location>
        <begin position="286"/>
        <end position="375"/>
    </location>
</feature>
<dbReference type="RefSeq" id="WP_066940706.1">
    <property type="nucleotide sequence ID" value="NZ_BBYK01000045.1"/>
</dbReference>
<dbReference type="PANTHER" id="PTHR24421">
    <property type="entry name" value="NITRATE/NITRITE SENSOR PROTEIN NARX-RELATED"/>
    <property type="match status" value="1"/>
</dbReference>
<accession>A0ABW6V0P1</accession>
<reference evidence="8 9" key="1">
    <citation type="submission" date="2024-10" db="EMBL/GenBank/DDBJ databases">
        <title>The Natural Products Discovery Center: Release of the First 8490 Sequenced Strains for Exploring Actinobacteria Biosynthetic Diversity.</title>
        <authorList>
            <person name="Kalkreuter E."/>
            <person name="Kautsar S.A."/>
            <person name="Yang D."/>
            <person name="Bader C.D."/>
            <person name="Teijaro C.N."/>
            <person name="Fluegel L."/>
            <person name="Davis C.M."/>
            <person name="Simpson J.R."/>
            <person name="Lauterbach L."/>
            <person name="Steele A.D."/>
            <person name="Gui C."/>
            <person name="Meng S."/>
            <person name="Li G."/>
            <person name="Viehrig K."/>
            <person name="Ye F."/>
            <person name="Su P."/>
            <person name="Kiefer A.F."/>
            <person name="Nichols A."/>
            <person name="Cepeda A.J."/>
            <person name="Yan W."/>
            <person name="Fan B."/>
            <person name="Jiang Y."/>
            <person name="Adhikari A."/>
            <person name="Zheng C.-J."/>
            <person name="Schuster L."/>
            <person name="Cowan T.M."/>
            <person name="Smanski M.J."/>
            <person name="Chevrette M.G."/>
            <person name="De Carvalho L.P.S."/>
            <person name="Shen B."/>
        </authorList>
    </citation>
    <scope>NUCLEOTIDE SEQUENCE [LARGE SCALE GENOMIC DNA]</scope>
    <source>
        <strain evidence="8 9">NPDC001281</strain>
    </source>
</reference>
<dbReference type="Pfam" id="PF02518">
    <property type="entry name" value="HATPase_c"/>
    <property type="match status" value="1"/>
</dbReference>
<dbReference type="SUPFAM" id="SSF55874">
    <property type="entry name" value="ATPase domain of HSP90 chaperone/DNA topoisomerase II/histidine kinase"/>
    <property type="match status" value="1"/>
</dbReference>
<evidence type="ECO:0000313" key="8">
    <source>
        <dbReference type="EMBL" id="MFF4772857.1"/>
    </source>
</evidence>
<evidence type="ECO:0000313" key="9">
    <source>
        <dbReference type="Proteomes" id="UP001602119"/>
    </source>
</evidence>
<gene>
    <name evidence="8" type="ORF">ACFY05_08355</name>
</gene>
<keyword evidence="5" id="KW-0812">Transmembrane</keyword>
<dbReference type="InterPro" id="IPR011712">
    <property type="entry name" value="Sig_transdc_His_kin_sub3_dim/P"/>
</dbReference>
<evidence type="ECO:0000256" key="5">
    <source>
        <dbReference type="SAM" id="Phobius"/>
    </source>
</evidence>
<keyword evidence="9" id="KW-1185">Reference proteome</keyword>
<evidence type="ECO:0000256" key="1">
    <source>
        <dbReference type="ARBA" id="ARBA00022679"/>
    </source>
</evidence>
<feature type="transmembrane region" description="Helical" evidence="5">
    <location>
        <begin position="141"/>
        <end position="163"/>
    </location>
</feature>
<evidence type="ECO:0000256" key="3">
    <source>
        <dbReference type="ARBA" id="ARBA00023012"/>
    </source>
</evidence>
<keyword evidence="5" id="KW-0472">Membrane</keyword>
<feature type="domain" description="Signal transduction histidine kinase subgroup 3 dimerisation and phosphoacceptor" evidence="7">
    <location>
        <begin position="184"/>
        <end position="249"/>
    </location>
</feature>
<evidence type="ECO:0000259" key="7">
    <source>
        <dbReference type="Pfam" id="PF07730"/>
    </source>
</evidence>
<dbReference type="Pfam" id="PF07730">
    <property type="entry name" value="HisKA_3"/>
    <property type="match status" value="1"/>
</dbReference>
<dbReference type="GO" id="GO:0016301">
    <property type="term" value="F:kinase activity"/>
    <property type="evidence" value="ECO:0007669"/>
    <property type="project" value="UniProtKB-KW"/>
</dbReference>
<evidence type="ECO:0000256" key="2">
    <source>
        <dbReference type="ARBA" id="ARBA00022777"/>
    </source>
</evidence>
<feature type="region of interest" description="Disordered" evidence="4">
    <location>
        <begin position="324"/>
        <end position="344"/>
    </location>
</feature>
<dbReference type="InterPro" id="IPR003594">
    <property type="entry name" value="HATPase_dom"/>
</dbReference>
<feature type="transmembrane region" description="Helical" evidence="5">
    <location>
        <begin position="75"/>
        <end position="91"/>
    </location>
</feature>
<sequence length="377" mass="40565">MASSDEPWLNPLGEGERGPDAKGMVFWILLTGGPVWDITQGRSHPLWLAWTAVALASALYLVTIRFAFADRRRALRLWLPLLALAVCASTAGFGDNWLYLLVMLAIALGVTVRGRKMPPLLFALCAVSAAIARWRDGDLTAILSLVWGVLCAGLVPSVIIRLWEAIRELQRTREELARAAVTEERLRFSRDLHDLLGHTLSVIVVKAEAVRRLAPRDVDAAAEQAADIERIGRQALTEVRAAVTGYRGRGLAAELDSARTALADAGIGLTIRTESVDLPPEVNALLGWAVREGVTNVIRHSGATRCEIELEQGTDGGMELRISDDGGGHSPAPGMERGTRQGNGLAGLRERVRAAGGRLSADSAPSGGFRLQVTLNT</sequence>
<proteinExistence type="predicted"/>
<protein>
    <submittedName>
        <fullName evidence="8">Sensor histidine kinase</fullName>
    </submittedName>
</protein>
<organism evidence="8 9">
    <name type="scientific">Microtetraspora fusca</name>
    <dbReference type="NCBI Taxonomy" id="1997"/>
    <lineage>
        <taxon>Bacteria</taxon>
        <taxon>Bacillati</taxon>
        <taxon>Actinomycetota</taxon>
        <taxon>Actinomycetes</taxon>
        <taxon>Streptosporangiales</taxon>
        <taxon>Streptosporangiaceae</taxon>
        <taxon>Microtetraspora</taxon>
    </lineage>
</organism>